<keyword evidence="8 10" id="KW-0408">Iron</keyword>
<evidence type="ECO:0000256" key="6">
    <source>
        <dbReference type="ARBA" id="ARBA00022723"/>
    </source>
</evidence>
<name>A0A174UEK3_9FIRM</name>
<feature type="domain" description="Radical SAM core" evidence="11">
    <location>
        <begin position="25"/>
        <end position="258"/>
    </location>
</feature>
<organism evidence="12 15">
    <name type="scientific">Fusicatenibacter saccharivorans</name>
    <dbReference type="NCBI Taxonomy" id="1150298"/>
    <lineage>
        <taxon>Bacteria</taxon>
        <taxon>Bacillati</taxon>
        <taxon>Bacillota</taxon>
        <taxon>Clostridia</taxon>
        <taxon>Lachnospirales</taxon>
        <taxon>Lachnospiraceae</taxon>
        <taxon>Fusicatenibacter</taxon>
    </lineage>
</organism>
<accession>A0A174UEK3</accession>
<evidence type="ECO:0000313" key="13">
    <source>
        <dbReference type="EMBL" id="CUO83603.1"/>
    </source>
</evidence>
<dbReference type="NCBIfam" id="TIGR02493">
    <property type="entry name" value="PFLA"/>
    <property type="match status" value="1"/>
</dbReference>
<evidence type="ECO:0000256" key="3">
    <source>
        <dbReference type="ARBA" id="ARBA00021356"/>
    </source>
</evidence>
<dbReference type="InterPro" id="IPR012839">
    <property type="entry name" value="Organic_radical_activase"/>
</dbReference>
<keyword evidence="5 10" id="KW-0949">S-adenosyl-L-methionine</keyword>
<dbReference type="PANTHER" id="PTHR30352:SF5">
    <property type="entry name" value="PYRUVATE FORMATE-LYASE 1-ACTIVATING ENZYME"/>
    <property type="match status" value="1"/>
</dbReference>
<dbReference type="GO" id="GO:0016829">
    <property type="term" value="F:lyase activity"/>
    <property type="evidence" value="ECO:0007669"/>
    <property type="project" value="UniProtKB-KW"/>
</dbReference>
<comment type="catalytic activity">
    <reaction evidence="10">
        <text>glycyl-[formate C-acetyltransferase] + reduced [flavodoxin] + S-adenosyl-L-methionine = glycin-2-yl radical-[formate C-acetyltransferase] + semiquinone [flavodoxin] + 5'-deoxyadenosine + L-methionine + H(+)</text>
        <dbReference type="Rhea" id="RHEA:19225"/>
        <dbReference type="Rhea" id="RHEA-COMP:10622"/>
        <dbReference type="Rhea" id="RHEA-COMP:12190"/>
        <dbReference type="Rhea" id="RHEA-COMP:12191"/>
        <dbReference type="Rhea" id="RHEA-COMP:14480"/>
        <dbReference type="ChEBI" id="CHEBI:15378"/>
        <dbReference type="ChEBI" id="CHEBI:17319"/>
        <dbReference type="ChEBI" id="CHEBI:29947"/>
        <dbReference type="ChEBI" id="CHEBI:32722"/>
        <dbReference type="ChEBI" id="CHEBI:57618"/>
        <dbReference type="ChEBI" id="CHEBI:57844"/>
        <dbReference type="ChEBI" id="CHEBI:59789"/>
        <dbReference type="ChEBI" id="CHEBI:140311"/>
        <dbReference type="EC" id="1.97.1.4"/>
    </reaction>
</comment>
<dbReference type="GO" id="GO:0043365">
    <property type="term" value="F:[formate-C-acetyltransferase]-activating enzyme activity"/>
    <property type="evidence" value="ECO:0007669"/>
    <property type="project" value="UniProtKB-UniRule"/>
</dbReference>
<dbReference type="PANTHER" id="PTHR30352">
    <property type="entry name" value="PYRUVATE FORMATE-LYASE-ACTIVATING ENZYME"/>
    <property type="match status" value="1"/>
</dbReference>
<evidence type="ECO:0000259" key="11">
    <source>
        <dbReference type="PROSITE" id="PS51918"/>
    </source>
</evidence>
<dbReference type="GO" id="GO:0005737">
    <property type="term" value="C:cytoplasm"/>
    <property type="evidence" value="ECO:0007669"/>
    <property type="project" value="UniProtKB-SubCell"/>
</dbReference>
<evidence type="ECO:0000313" key="15">
    <source>
        <dbReference type="Proteomes" id="UP000095709"/>
    </source>
</evidence>
<dbReference type="Pfam" id="PF04055">
    <property type="entry name" value="Radical_SAM"/>
    <property type="match status" value="1"/>
</dbReference>
<comment type="similarity">
    <text evidence="2 10">Belongs to the organic radical-activating enzymes family.</text>
</comment>
<dbReference type="InterPro" id="IPR012838">
    <property type="entry name" value="PFL1_activating"/>
</dbReference>
<evidence type="ECO:0000256" key="9">
    <source>
        <dbReference type="ARBA" id="ARBA00023014"/>
    </source>
</evidence>
<dbReference type="Proteomes" id="UP000095706">
    <property type="component" value="Unassembled WGS sequence"/>
</dbReference>
<keyword evidence="6 10" id="KW-0479">Metal-binding</keyword>
<evidence type="ECO:0000256" key="2">
    <source>
        <dbReference type="ARBA" id="ARBA00009777"/>
    </source>
</evidence>
<reference evidence="14 15" key="1">
    <citation type="submission" date="2015-09" db="EMBL/GenBank/DDBJ databases">
        <authorList>
            <consortium name="Pathogen Informatics"/>
        </authorList>
    </citation>
    <scope>NUCLEOTIDE SEQUENCE [LARGE SCALE GENOMIC DNA]</scope>
    <source>
        <strain evidence="13 14">2789STDY5608849</strain>
        <strain evidence="12 15">2789STDY5834885</strain>
    </source>
</reference>
<evidence type="ECO:0000256" key="7">
    <source>
        <dbReference type="ARBA" id="ARBA00023002"/>
    </source>
</evidence>
<dbReference type="SFLD" id="SFLDS00029">
    <property type="entry name" value="Radical_SAM"/>
    <property type="match status" value="1"/>
</dbReference>
<protein>
    <recommendedName>
        <fullName evidence="3 10">Pyruvate formate-lyase-activating enzyme</fullName>
        <ecNumber evidence="10">1.97.1.4</ecNumber>
    </recommendedName>
</protein>
<dbReference type="PIRSF" id="PIRSF000371">
    <property type="entry name" value="PFL_act_enz"/>
    <property type="match status" value="1"/>
</dbReference>
<dbReference type="InterPro" id="IPR034457">
    <property type="entry name" value="Organic_radical-activating"/>
</dbReference>
<dbReference type="Gene3D" id="3.20.20.70">
    <property type="entry name" value="Aldolase class I"/>
    <property type="match status" value="1"/>
</dbReference>
<comment type="function">
    <text evidence="1 10">Activation of pyruvate formate-lyase under anaerobic conditions by generation of an organic free radical, using S-adenosylmethionine and reduced flavodoxin as cosubstrates to produce 5'-deoxy-adenosine.</text>
</comment>
<dbReference type="InterPro" id="IPR058240">
    <property type="entry name" value="rSAM_sf"/>
</dbReference>
<evidence type="ECO:0000256" key="8">
    <source>
        <dbReference type="ARBA" id="ARBA00023004"/>
    </source>
</evidence>
<proteinExistence type="inferred from homology"/>
<dbReference type="GO" id="GO:0046872">
    <property type="term" value="F:metal ion binding"/>
    <property type="evidence" value="ECO:0007669"/>
    <property type="project" value="UniProtKB-UniRule"/>
</dbReference>
<dbReference type="GO" id="GO:0051539">
    <property type="term" value="F:4 iron, 4 sulfur cluster binding"/>
    <property type="evidence" value="ECO:0007669"/>
    <property type="project" value="UniProtKB-UniRule"/>
</dbReference>
<keyword evidence="10" id="KW-0963">Cytoplasm</keyword>
<keyword evidence="12" id="KW-0670">Pyruvate</keyword>
<comment type="subcellular location">
    <subcellularLocation>
        <location evidence="10">Cytoplasm</location>
    </subcellularLocation>
</comment>
<dbReference type="Proteomes" id="UP000095709">
    <property type="component" value="Unassembled WGS sequence"/>
</dbReference>
<evidence type="ECO:0000313" key="14">
    <source>
        <dbReference type="Proteomes" id="UP000095706"/>
    </source>
</evidence>
<gene>
    <name evidence="12" type="primary">pflA</name>
    <name evidence="13" type="ORF">ERS852406_02958</name>
    <name evidence="12" type="ORF">ERS852498_00049</name>
</gene>
<dbReference type="InterPro" id="IPR013785">
    <property type="entry name" value="Aldolase_TIM"/>
</dbReference>
<dbReference type="EMBL" id="CYYV01000017">
    <property type="protein sequence ID" value="CUO83603.1"/>
    <property type="molecule type" value="Genomic_DNA"/>
</dbReference>
<keyword evidence="7 10" id="KW-0560">Oxidoreductase</keyword>
<dbReference type="EMBL" id="CZAL01000001">
    <property type="protein sequence ID" value="CUO61764.1"/>
    <property type="molecule type" value="Genomic_DNA"/>
</dbReference>
<evidence type="ECO:0000256" key="1">
    <source>
        <dbReference type="ARBA" id="ARBA00003141"/>
    </source>
</evidence>
<sequence>MSEMNQNNNGPVKGAIHSIESFGSVDGPGVRYVIFVKGCNMRCQFCHNPDTWTTKDADWQTADEVLKKALRYKNYWGEKGGITVSGGEPLLQIDFLIELFRKAKKNGVHTTLDTSGNPFTREEPYFSKFNELMKYTDLLLLDIKLIDDKAHRELTGCTNENILDLARYLDEIGKPVWIRHVLVPERSDYDEYLIRLDEFLHSLHNVQRVEVLPYHTLGVFKWETLGIPYKLEGINPPTKERVENANKLLHTAEYTGYLK</sequence>
<dbReference type="STRING" id="1150298.ERS852406_02958"/>
<dbReference type="InterPro" id="IPR001989">
    <property type="entry name" value="Radical_activat_CS"/>
</dbReference>
<dbReference type="EC" id="1.97.1.4" evidence="10"/>
<dbReference type="SUPFAM" id="SSF102114">
    <property type="entry name" value="Radical SAM enzymes"/>
    <property type="match status" value="1"/>
</dbReference>
<comment type="cofactor">
    <cofactor evidence="10">
        <name>[4Fe-4S] cluster</name>
        <dbReference type="ChEBI" id="CHEBI:49883"/>
    </cofactor>
    <text evidence="10">Binds 1 [4Fe-4S] cluster. The cluster is coordinated with 3 cysteines and an exchangeable S-adenosyl-L-methionine.</text>
</comment>
<evidence type="ECO:0000313" key="12">
    <source>
        <dbReference type="EMBL" id="CUO61764.1"/>
    </source>
</evidence>
<dbReference type="PROSITE" id="PS51918">
    <property type="entry name" value="RADICAL_SAM"/>
    <property type="match status" value="1"/>
</dbReference>
<keyword evidence="12" id="KW-0456">Lyase</keyword>
<dbReference type="PROSITE" id="PS01087">
    <property type="entry name" value="RADICAL_ACTIVATING"/>
    <property type="match status" value="1"/>
</dbReference>
<dbReference type="SFLD" id="SFLDG01066">
    <property type="entry name" value="organic_radical-activating_enz"/>
    <property type="match status" value="1"/>
</dbReference>
<evidence type="ECO:0000256" key="5">
    <source>
        <dbReference type="ARBA" id="ARBA00022691"/>
    </source>
</evidence>
<dbReference type="CDD" id="cd01335">
    <property type="entry name" value="Radical_SAM"/>
    <property type="match status" value="1"/>
</dbReference>
<keyword evidence="4 10" id="KW-0004">4Fe-4S</keyword>
<dbReference type="InterPro" id="IPR007197">
    <property type="entry name" value="rSAM"/>
</dbReference>
<evidence type="ECO:0000256" key="10">
    <source>
        <dbReference type="RuleBase" id="RU362053"/>
    </source>
</evidence>
<keyword evidence="9 10" id="KW-0411">Iron-sulfur</keyword>
<dbReference type="RefSeq" id="WP_022463161.1">
    <property type="nucleotide sequence ID" value="NZ_CABJFB010000028.1"/>
</dbReference>
<dbReference type="AlphaFoldDB" id="A0A174UEK3"/>
<evidence type="ECO:0000256" key="4">
    <source>
        <dbReference type="ARBA" id="ARBA00022485"/>
    </source>
</evidence>